<dbReference type="AlphaFoldDB" id="A0A8B6G4V7"/>
<dbReference type="EMBL" id="UYJE01007865">
    <property type="protein sequence ID" value="VDI58687.1"/>
    <property type="molecule type" value="Genomic_DNA"/>
</dbReference>
<comment type="caution">
    <text evidence="2">The sequence shown here is derived from an EMBL/GenBank/DDBJ whole genome shotgun (WGS) entry which is preliminary data.</text>
</comment>
<accession>A0A8B6G4V7</accession>
<gene>
    <name evidence="2" type="ORF">MGAL_10B090628</name>
</gene>
<sequence>MSGASIAEVGIDIRQLAQKALQDRIAKLKEMMHEPVYRMDTNVTNKEQTTQWQQQQEQQQWQQQQPPWQQQQPPWQQQQPFFL</sequence>
<feature type="region of interest" description="Disordered" evidence="1">
    <location>
        <begin position="42"/>
        <end position="83"/>
    </location>
</feature>
<evidence type="ECO:0000256" key="1">
    <source>
        <dbReference type="SAM" id="MobiDB-lite"/>
    </source>
</evidence>
<evidence type="ECO:0000313" key="3">
    <source>
        <dbReference type="Proteomes" id="UP000596742"/>
    </source>
</evidence>
<keyword evidence="3" id="KW-1185">Reference proteome</keyword>
<reference evidence="2" key="1">
    <citation type="submission" date="2018-11" db="EMBL/GenBank/DDBJ databases">
        <authorList>
            <person name="Alioto T."/>
            <person name="Alioto T."/>
        </authorList>
    </citation>
    <scope>NUCLEOTIDE SEQUENCE</scope>
</reference>
<feature type="compositionally biased region" description="Low complexity" evidence="1">
    <location>
        <begin position="47"/>
        <end position="83"/>
    </location>
</feature>
<evidence type="ECO:0000313" key="2">
    <source>
        <dbReference type="EMBL" id="VDI58687.1"/>
    </source>
</evidence>
<organism evidence="2 3">
    <name type="scientific">Mytilus galloprovincialis</name>
    <name type="common">Mediterranean mussel</name>
    <dbReference type="NCBI Taxonomy" id="29158"/>
    <lineage>
        <taxon>Eukaryota</taxon>
        <taxon>Metazoa</taxon>
        <taxon>Spiralia</taxon>
        <taxon>Lophotrochozoa</taxon>
        <taxon>Mollusca</taxon>
        <taxon>Bivalvia</taxon>
        <taxon>Autobranchia</taxon>
        <taxon>Pteriomorphia</taxon>
        <taxon>Mytilida</taxon>
        <taxon>Mytiloidea</taxon>
        <taxon>Mytilidae</taxon>
        <taxon>Mytilinae</taxon>
        <taxon>Mytilus</taxon>
    </lineage>
</organism>
<dbReference type="Proteomes" id="UP000596742">
    <property type="component" value="Unassembled WGS sequence"/>
</dbReference>
<proteinExistence type="predicted"/>
<protein>
    <submittedName>
        <fullName evidence="2">Uncharacterized protein</fullName>
    </submittedName>
</protein>
<name>A0A8B6G4V7_MYTGA</name>